<reference evidence="2" key="1">
    <citation type="journal article" date="2020" name="Stud. Mycol.">
        <title>101 Dothideomycetes genomes: a test case for predicting lifestyles and emergence of pathogens.</title>
        <authorList>
            <person name="Haridas S."/>
            <person name="Albert R."/>
            <person name="Binder M."/>
            <person name="Bloem J."/>
            <person name="Labutti K."/>
            <person name="Salamov A."/>
            <person name="Andreopoulos B."/>
            <person name="Baker S."/>
            <person name="Barry K."/>
            <person name="Bills G."/>
            <person name="Bluhm B."/>
            <person name="Cannon C."/>
            <person name="Castanera R."/>
            <person name="Culley D."/>
            <person name="Daum C."/>
            <person name="Ezra D."/>
            <person name="Gonzalez J."/>
            <person name="Henrissat B."/>
            <person name="Kuo A."/>
            <person name="Liang C."/>
            <person name="Lipzen A."/>
            <person name="Lutzoni F."/>
            <person name="Magnuson J."/>
            <person name="Mondo S."/>
            <person name="Nolan M."/>
            <person name="Ohm R."/>
            <person name="Pangilinan J."/>
            <person name="Park H.-J."/>
            <person name="Ramirez L."/>
            <person name="Alfaro M."/>
            <person name="Sun H."/>
            <person name="Tritt A."/>
            <person name="Yoshinaga Y."/>
            <person name="Zwiers L.-H."/>
            <person name="Turgeon B."/>
            <person name="Goodwin S."/>
            <person name="Spatafora J."/>
            <person name="Crous P."/>
            <person name="Grigoriev I."/>
        </authorList>
    </citation>
    <scope>NUCLEOTIDE SEQUENCE</scope>
    <source>
        <strain evidence="2">Tuck. ex Michener</strain>
    </source>
</reference>
<evidence type="ECO:0000313" key="2">
    <source>
        <dbReference type="EMBL" id="KAF2237692.1"/>
    </source>
</evidence>
<feature type="compositionally biased region" description="Basic and acidic residues" evidence="1">
    <location>
        <begin position="483"/>
        <end position="494"/>
    </location>
</feature>
<dbReference type="GO" id="GO:0070941">
    <property type="term" value="P:eisosome assembly"/>
    <property type="evidence" value="ECO:0007669"/>
    <property type="project" value="TreeGrafter"/>
</dbReference>
<feature type="compositionally biased region" description="Low complexity" evidence="1">
    <location>
        <begin position="666"/>
        <end position="681"/>
    </location>
</feature>
<feature type="compositionally biased region" description="Low complexity" evidence="1">
    <location>
        <begin position="763"/>
        <end position="783"/>
    </location>
</feature>
<dbReference type="InterPro" id="IPR024527">
    <property type="entry name" value="Eisosome1"/>
</dbReference>
<dbReference type="PANTHER" id="PTHR28298">
    <property type="entry name" value="EISOSOME PROTEIN 1"/>
    <property type="match status" value="1"/>
</dbReference>
<keyword evidence="3" id="KW-1185">Reference proteome</keyword>
<gene>
    <name evidence="2" type="ORF">EV356DRAFT_530013</name>
</gene>
<organism evidence="2 3">
    <name type="scientific">Viridothelium virens</name>
    <name type="common">Speckled blister lichen</name>
    <name type="synonym">Trypethelium virens</name>
    <dbReference type="NCBI Taxonomy" id="1048519"/>
    <lineage>
        <taxon>Eukaryota</taxon>
        <taxon>Fungi</taxon>
        <taxon>Dikarya</taxon>
        <taxon>Ascomycota</taxon>
        <taxon>Pezizomycotina</taxon>
        <taxon>Dothideomycetes</taxon>
        <taxon>Dothideomycetes incertae sedis</taxon>
        <taxon>Trypetheliales</taxon>
        <taxon>Trypetheliaceae</taxon>
        <taxon>Viridothelium</taxon>
    </lineage>
</organism>
<dbReference type="Proteomes" id="UP000800092">
    <property type="component" value="Unassembled WGS sequence"/>
</dbReference>
<proteinExistence type="predicted"/>
<feature type="region of interest" description="Disordered" evidence="1">
    <location>
        <begin position="1"/>
        <end position="106"/>
    </location>
</feature>
<feature type="compositionally biased region" description="Polar residues" evidence="1">
    <location>
        <begin position="824"/>
        <end position="848"/>
    </location>
</feature>
<evidence type="ECO:0000313" key="3">
    <source>
        <dbReference type="Proteomes" id="UP000800092"/>
    </source>
</evidence>
<feature type="compositionally biased region" description="Polar residues" evidence="1">
    <location>
        <begin position="19"/>
        <end position="30"/>
    </location>
</feature>
<feature type="region of interest" description="Disordered" evidence="1">
    <location>
        <begin position="909"/>
        <end position="932"/>
    </location>
</feature>
<feature type="region of interest" description="Disordered" evidence="1">
    <location>
        <begin position="571"/>
        <end position="893"/>
    </location>
</feature>
<name>A0A6A6HIH7_VIRVR</name>
<sequence length="932" mass="99806">MNPISSFWAGSKADRPSDASATATESQTVPATGDLVEQNTGQAPVDDAPQSRSNGSGTMLCPDPSAHHSSPNSKLSASGASAGLYKTDPNKNTATSPTYPLDKDGKLSSAGAATSLKHARASDLPSYPVLGIDRQSAAGAAASLGFANQKSFEHWKPDPSSHAGKAALLAHDYKMKPVWQPELSAAGSKAAILAHKGGPNLNLWEPEASKEGNSAAGIALRNRELSPTLDYGYTADGRKNALVAATGAVGRSRSGSTPTPVKQSYPDAHNAPYNALNAATIAHKPSTKSTPEDANLIDSNAMQSARITHYGANVSREMFTEHPPVEPEVEEKKKNDALRGASLSMAKQMYAMQQQAIEEAAAGDDGYDAGQAAASLAGNRQSMASTHTLDIKQQAMQYIHLQETAQKLAADRLAKLDAEDHGAYRRHFGFHVEPQRSRLSIRNRNSARRASSEGKRPSTASDDDELRSRRIRHQMSEFQDQVKQVDAKKRQKDRENLLAAAERSVQSRLHAMDERVFAETGKVSPAMLEEWEAKARAKAAKESESRMQNRGLIDVGGGKLLEQSEIDRIAAERVQPTLDEVNHEAEQHRARDEEMRLDAEEKKRHAQVEKDRDRETKAEQKRAKDEEKRASKAKKEEEKQAAKAEKQAKKDEKRKSKEIKRGTDPATATAVEVEQVAAGTGTDQPHTAQGEEGDEAEEDEDAEPPTQATNVAPTLAPAPETQQSTTANDMSTSEPVDEPATQKAEKAPIPPVTVPARSEKPAETSPTSPTSPTKSSGLKSLFSKLHRKSKSTSEPGRITITHPHTYGGTSAAADTAVTEEGSAPRTSSSLAPRSSITTTTNEPKTSYESSAAHAPPSVSARDSVSEVAAGGENPRHSTAEESSAVSDLSAEFEEARDGFNEAAAPVLHFASAGKKSGEGASVGRETRFREEV</sequence>
<feature type="compositionally biased region" description="Polar residues" evidence="1">
    <location>
        <begin position="720"/>
        <end position="734"/>
    </location>
</feature>
<evidence type="ECO:0000256" key="1">
    <source>
        <dbReference type="SAM" id="MobiDB-lite"/>
    </source>
</evidence>
<evidence type="ECO:0008006" key="4">
    <source>
        <dbReference type="Google" id="ProtNLM"/>
    </source>
</evidence>
<feature type="compositionally biased region" description="Low complexity" evidence="1">
    <location>
        <begin position="849"/>
        <end position="860"/>
    </location>
</feature>
<dbReference type="OrthoDB" id="4070583at2759"/>
<accession>A0A6A6HIH7</accession>
<feature type="compositionally biased region" description="Low complexity" evidence="1">
    <location>
        <begin position="75"/>
        <end position="84"/>
    </location>
</feature>
<feature type="compositionally biased region" description="Acidic residues" evidence="1">
    <location>
        <begin position="691"/>
        <end position="703"/>
    </location>
</feature>
<protein>
    <recommendedName>
        <fullName evidence="4">Eisosome protein 1</fullName>
    </recommendedName>
</protein>
<feature type="region of interest" description="Disordered" evidence="1">
    <location>
        <begin position="435"/>
        <end position="494"/>
    </location>
</feature>
<dbReference type="Pfam" id="PF12757">
    <property type="entry name" value="Eisosome1"/>
    <property type="match status" value="1"/>
</dbReference>
<feature type="compositionally biased region" description="Basic and acidic residues" evidence="1">
    <location>
        <begin position="580"/>
        <end position="663"/>
    </location>
</feature>
<dbReference type="PANTHER" id="PTHR28298:SF1">
    <property type="entry name" value="EISOSOME PROTEIN 1"/>
    <property type="match status" value="1"/>
</dbReference>
<dbReference type="EMBL" id="ML991779">
    <property type="protein sequence ID" value="KAF2237692.1"/>
    <property type="molecule type" value="Genomic_DNA"/>
</dbReference>
<dbReference type="AlphaFoldDB" id="A0A6A6HIH7"/>